<keyword evidence="3" id="KW-1185">Reference proteome</keyword>
<dbReference type="AlphaFoldDB" id="A0A833MAQ1"/>
<dbReference type="RefSeq" id="WP_151864409.1">
    <property type="nucleotide sequence ID" value="NZ_WBZB01000004.1"/>
</dbReference>
<feature type="transmembrane region" description="Helical" evidence="1">
    <location>
        <begin position="7"/>
        <end position="24"/>
    </location>
</feature>
<evidence type="ECO:0000313" key="3">
    <source>
        <dbReference type="Proteomes" id="UP000465601"/>
    </source>
</evidence>
<name>A0A833MAQ1_9FIRM</name>
<keyword evidence="1" id="KW-0472">Membrane</keyword>
<protein>
    <submittedName>
        <fullName evidence="2">Uncharacterized protein</fullName>
    </submittedName>
</protein>
<sequence length="190" mass="21983">MKISKKIILGLVVVILLIPIWIFSKMSSTYLADYPHYSDEDTLIKEADVIVIGKVDEISKAKINVNQNQKDQDYDKSVDDLLEYTVSEVQVLDVLKGDIRVGEKIQIKQLGHIDGIIKIKNYFNKNKEYFFFLKKYDDITPGMPYSTLNPIQGHIEIDKNKIIIDKENQLFKDMLNKDDLSQSIKKKVKD</sequence>
<keyword evidence="1" id="KW-0812">Transmembrane</keyword>
<organism evidence="2 3">
    <name type="scientific">Alkaliphilus serpentinus</name>
    <dbReference type="NCBI Taxonomy" id="1482731"/>
    <lineage>
        <taxon>Bacteria</taxon>
        <taxon>Bacillati</taxon>
        <taxon>Bacillota</taxon>
        <taxon>Clostridia</taxon>
        <taxon>Peptostreptococcales</taxon>
        <taxon>Natronincolaceae</taxon>
        <taxon>Alkaliphilus</taxon>
    </lineage>
</organism>
<accession>A0A833MAQ1</accession>
<evidence type="ECO:0000313" key="2">
    <source>
        <dbReference type="EMBL" id="KAB3533084.1"/>
    </source>
</evidence>
<dbReference type="Proteomes" id="UP000465601">
    <property type="component" value="Unassembled WGS sequence"/>
</dbReference>
<keyword evidence="1" id="KW-1133">Transmembrane helix</keyword>
<comment type="caution">
    <text evidence="2">The sequence shown here is derived from an EMBL/GenBank/DDBJ whole genome shotgun (WGS) entry which is preliminary data.</text>
</comment>
<dbReference type="EMBL" id="WBZB01000004">
    <property type="protein sequence ID" value="KAB3533084.1"/>
    <property type="molecule type" value="Genomic_DNA"/>
</dbReference>
<reference evidence="2 3" key="1">
    <citation type="submission" date="2019-10" db="EMBL/GenBank/DDBJ databases">
        <title>Alkaliphilus serpentinus sp. nov. and Alkaliphilus pronyensis sp. nov., two novel anaerobic alkaliphilic species isolated from the serpentinized-hosted hydrothermal field of the Prony Bay (New Caledonia).</title>
        <authorList>
            <person name="Postec A."/>
        </authorList>
    </citation>
    <scope>NUCLEOTIDE SEQUENCE [LARGE SCALE GENOMIC DNA]</scope>
    <source>
        <strain evidence="2 3">LacT</strain>
    </source>
</reference>
<evidence type="ECO:0000256" key="1">
    <source>
        <dbReference type="SAM" id="Phobius"/>
    </source>
</evidence>
<gene>
    <name evidence="2" type="ORF">F8153_00610</name>
</gene>
<proteinExistence type="predicted"/>